<dbReference type="InterPro" id="IPR003197">
    <property type="entry name" value="QCR7"/>
</dbReference>
<dbReference type="GO" id="GO:0005743">
    <property type="term" value="C:mitochondrial inner membrane"/>
    <property type="evidence" value="ECO:0007669"/>
    <property type="project" value="UniProtKB-SubCell"/>
</dbReference>
<dbReference type="EMBL" id="GEDV01006430">
    <property type="protein sequence ID" value="JAP82127.1"/>
    <property type="molecule type" value="Transcribed_RNA"/>
</dbReference>
<dbReference type="GO" id="GO:0045275">
    <property type="term" value="C:respiratory chain complex III"/>
    <property type="evidence" value="ECO:0007669"/>
    <property type="project" value="InterPro"/>
</dbReference>
<evidence type="ECO:0000256" key="7">
    <source>
        <dbReference type="ARBA" id="ARBA00022982"/>
    </source>
</evidence>
<name>A0A131YT30_RHIAP</name>
<accession>A0A131YT30</accession>
<evidence type="ECO:0000256" key="12">
    <source>
        <dbReference type="PIRNR" id="PIRNR000022"/>
    </source>
</evidence>
<evidence type="ECO:0000256" key="4">
    <source>
        <dbReference type="ARBA" id="ARBA00022448"/>
    </source>
</evidence>
<keyword evidence="5 12" id="KW-0679">Respiratory chain</keyword>
<dbReference type="PANTHER" id="PTHR12022:SF0">
    <property type="entry name" value="CYTOCHROME B-C1 COMPLEX SUBUNIT 7"/>
    <property type="match status" value="1"/>
</dbReference>
<reference evidence="13" key="1">
    <citation type="journal article" date="2016" name="Ticks Tick Borne Dis.">
        <title>De novo assembly and annotation of the salivary gland transcriptome of Rhipicephalus appendiculatus male and female ticks during blood feeding.</title>
        <authorList>
            <person name="de Castro M.H."/>
            <person name="de Klerk D."/>
            <person name="Pienaar R."/>
            <person name="Latif A.A."/>
            <person name="Rees D.J."/>
            <person name="Mans B.J."/>
        </authorList>
    </citation>
    <scope>NUCLEOTIDE SEQUENCE</scope>
    <source>
        <tissue evidence="13">Salivary glands</tissue>
    </source>
</reference>
<dbReference type="Pfam" id="PF02271">
    <property type="entry name" value="UCR_14kD"/>
    <property type="match status" value="1"/>
</dbReference>
<dbReference type="Gene3D" id="1.10.1090.10">
    <property type="entry name" value="Cytochrome b-c1 complex subunit 7"/>
    <property type="match status" value="1"/>
</dbReference>
<comment type="subunit">
    <text evidence="11">Component of the ubiquinol-cytochrome c oxidoreductase (cytochrome b-c1 complex, complex III, CIII), a multisubunit enzyme composed of 11 subunits. The complex is composed of 3 respiratory subunits cytochrome b, cytochrome c1 and Rieske protein UQCRFS1, 2 core protein subunits UQCRC1/QCR1 and UQCRC2/QCR2, and 6 low-molecular weight protein subunits UQCRH/QCR6, UQCRB/QCR7, UQCRQ/QCR8, UQCR10/QCR9, UQCR11/QCR10 and subunit 9, the cleavage product of Rieske protein UQCRFS1. The complex exists as an obligatory dimer and forms supercomplexes (SCs) in the inner mitochondrial membrane with NADH-ubiquinone oxidoreductase (complex I, CI) and cytochrome c oxidase (complex IV, CIV), resulting in different assemblies (supercomplex SCI(1)III(2)IV(1) and megacomplex MCI(2)III(2)IV(2)).</text>
</comment>
<keyword evidence="9 12" id="KW-0472">Membrane</keyword>
<comment type="similarity">
    <text evidence="2 12">Belongs to the UQCRB/QCR7 family.</text>
</comment>
<evidence type="ECO:0000256" key="10">
    <source>
        <dbReference type="ARBA" id="ARBA00038521"/>
    </source>
</evidence>
<keyword evidence="7 12" id="KW-0249">Electron transport</keyword>
<dbReference type="PIRSF" id="PIRSF000022">
    <property type="entry name" value="Bc1_14K"/>
    <property type="match status" value="1"/>
</dbReference>
<evidence type="ECO:0000256" key="9">
    <source>
        <dbReference type="ARBA" id="ARBA00023136"/>
    </source>
</evidence>
<dbReference type="InterPro" id="IPR036544">
    <property type="entry name" value="QCR7_sf"/>
</dbReference>
<dbReference type="FunFam" id="1.10.1090.10:FF:000001">
    <property type="entry name" value="Cytochrome b-c1 complex subunit 7"/>
    <property type="match status" value="1"/>
</dbReference>
<comment type="subcellular location">
    <subcellularLocation>
        <location evidence="1">Mitochondrion inner membrane</location>
        <topology evidence="1">Peripheral membrane protein</topology>
        <orientation evidence="1">Matrix side</orientation>
    </subcellularLocation>
</comment>
<dbReference type="AlphaFoldDB" id="A0A131YT30"/>
<keyword evidence="8 12" id="KW-0496">Mitochondrion</keyword>
<evidence type="ECO:0000313" key="13">
    <source>
        <dbReference type="EMBL" id="JAP82127.1"/>
    </source>
</evidence>
<keyword evidence="6 12" id="KW-0999">Mitochondrion inner membrane</keyword>
<sequence>MSANKVIKNTSTWARFMFSTSKYYQYGLLKNDLYRDEPVTLEAVRRLPKKLQDDRNYRILRAVQCNIAHTILPESQWTKFEDDVPYLDPYIAEVEKEEAEKKEWYRTH</sequence>
<dbReference type="GO" id="GO:0006122">
    <property type="term" value="P:mitochondrial electron transport, ubiquinol to cytochrome c"/>
    <property type="evidence" value="ECO:0007669"/>
    <property type="project" value="InterPro"/>
</dbReference>
<comment type="function">
    <text evidence="12">Component of the ubiquinol-cytochrome c oxidoreductase, a multisubunit transmembrane complex that is part of the mitochondrial electron transport chain which drives oxidative phosphorylation.</text>
</comment>
<comment type="subunit">
    <text evidence="10">Component of the ubiquinol-cytochrome c oxidoreductase (cytochrome b-c1 complex, complex III, CIII), a multisubunit enzyme composed of 3 respiratory subunits cytochrome b, cytochrome c1 and Rieske protein, 2 core protein subunits, and additional low-molecular weight protein subunits. The complex exists as an obligatory dimer and forms supercomplexes (SCs) in the inner mitochondrial membrane with cytochrome c oxidase (complex IV, CIV).</text>
</comment>
<proteinExistence type="inferred from homology"/>
<evidence type="ECO:0000256" key="6">
    <source>
        <dbReference type="ARBA" id="ARBA00022792"/>
    </source>
</evidence>
<keyword evidence="4 12" id="KW-0813">Transport</keyword>
<evidence type="ECO:0000256" key="2">
    <source>
        <dbReference type="ARBA" id="ARBA00008554"/>
    </source>
</evidence>
<dbReference type="PANTHER" id="PTHR12022">
    <property type="entry name" value="UBIQUINOL-CYTOCHROME C REDUCTASE COMPLEX 14 KD PROTEIN"/>
    <property type="match status" value="1"/>
</dbReference>
<evidence type="ECO:0000256" key="11">
    <source>
        <dbReference type="ARBA" id="ARBA00046393"/>
    </source>
</evidence>
<protein>
    <recommendedName>
        <fullName evidence="3 12">Cytochrome b-c1 complex subunit 7</fullName>
    </recommendedName>
</protein>
<evidence type="ECO:0000256" key="1">
    <source>
        <dbReference type="ARBA" id="ARBA00004443"/>
    </source>
</evidence>
<evidence type="ECO:0000256" key="8">
    <source>
        <dbReference type="ARBA" id="ARBA00023128"/>
    </source>
</evidence>
<evidence type="ECO:0000256" key="3">
    <source>
        <dbReference type="ARBA" id="ARBA00016323"/>
    </source>
</evidence>
<dbReference type="SUPFAM" id="SSF81524">
    <property type="entry name" value="14 kDa protein of cytochrome bc1 complex (Ubiquinol-cytochrome c reductase)"/>
    <property type="match status" value="1"/>
</dbReference>
<evidence type="ECO:0000256" key="5">
    <source>
        <dbReference type="ARBA" id="ARBA00022660"/>
    </source>
</evidence>
<organism evidence="13">
    <name type="scientific">Rhipicephalus appendiculatus</name>
    <name type="common">Brown ear tick</name>
    <dbReference type="NCBI Taxonomy" id="34631"/>
    <lineage>
        <taxon>Eukaryota</taxon>
        <taxon>Metazoa</taxon>
        <taxon>Ecdysozoa</taxon>
        <taxon>Arthropoda</taxon>
        <taxon>Chelicerata</taxon>
        <taxon>Arachnida</taxon>
        <taxon>Acari</taxon>
        <taxon>Parasitiformes</taxon>
        <taxon>Ixodida</taxon>
        <taxon>Ixodoidea</taxon>
        <taxon>Ixodidae</taxon>
        <taxon>Rhipicephalinae</taxon>
        <taxon>Rhipicephalus</taxon>
        <taxon>Rhipicephalus</taxon>
    </lineage>
</organism>